<dbReference type="SUPFAM" id="SSF46689">
    <property type="entry name" value="Homeodomain-like"/>
    <property type="match status" value="1"/>
</dbReference>
<dbReference type="Pfam" id="PF00440">
    <property type="entry name" value="TetR_N"/>
    <property type="match status" value="1"/>
</dbReference>
<dbReference type="SUPFAM" id="SSF48498">
    <property type="entry name" value="Tetracyclin repressor-like, C-terminal domain"/>
    <property type="match status" value="1"/>
</dbReference>
<feature type="DNA-binding region" description="H-T-H motif" evidence="2">
    <location>
        <begin position="59"/>
        <end position="78"/>
    </location>
</feature>
<protein>
    <submittedName>
        <fullName evidence="5">TetR/AcrR family transcriptional regulator</fullName>
    </submittedName>
</protein>
<name>A0ABT8SCQ0_9BURK</name>
<gene>
    <name evidence="5" type="ORF">Q2T77_30515</name>
</gene>
<dbReference type="EMBL" id="JAUKVY010000029">
    <property type="protein sequence ID" value="MDO1536618.1"/>
    <property type="molecule type" value="Genomic_DNA"/>
</dbReference>
<dbReference type="InterPro" id="IPR009057">
    <property type="entry name" value="Homeodomain-like_sf"/>
</dbReference>
<dbReference type="Proteomes" id="UP001169027">
    <property type="component" value="Unassembled WGS sequence"/>
</dbReference>
<accession>A0ABT8SCQ0</accession>
<evidence type="ECO:0000259" key="4">
    <source>
        <dbReference type="PROSITE" id="PS50977"/>
    </source>
</evidence>
<dbReference type="PANTHER" id="PTHR30055:SF220">
    <property type="entry name" value="TETR-FAMILY REGULATORY PROTEIN"/>
    <property type="match status" value="1"/>
</dbReference>
<reference evidence="5" key="1">
    <citation type="submission" date="2023-06" db="EMBL/GenBank/DDBJ databases">
        <authorList>
            <person name="Jiang Y."/>
            <person name="Liu Q."/>
        </authorList>
    </citation>
    <scope>NUCLEOTIDE SEQUENCE</scope>
    <source>
        <strain evidence="5">CGMCC 1.12090</strain>
    </source>
</reference>
<dbReference type="PANTHER" id="PTHR30055">
    <property type="entry name" value="HTH-TYPE TRANSCRIPTIONAL REGULATOR RUTR"/>
    <property type="match status" value="1"/>
</dbReference>
<evidence type="ECO:0000256" key="1">
    <source>
        <dbReference type="ARBA" id="ARBA00023125"/>
    </source>
</evidence>
<dbReference type="PROSITE" id="PS50977">
    <property type="entry name" value="HTH_TETR_2"/>
    <property type="match status" value="1"/>
</dbReference>
<dbReference type="InterPro" id="IPR036271">
    <property type="entry name" value="Tet_transcr_reg_TetR-rel_C_sf"/>
</dbReference>
<sequence>MSIKLPRTPPRATPRVGSKTPRALPPQLSEPAYERGGLRNALVEEGRKMFEENGASELSLRALARRLGVSEAAPSRHFKGKEELLAAIASSGFKELAEQRVKISAMNLDALAKAREMMLSYVRYAELHAGLFDLMTGPRLLQEFVRGDVEAVSNVSYSYFSDSIFELALESGWAKGQLQYLSHAAWSTEHGVAALILAGRTPRTDSGLDKQQMIELSIDLFLSAVVAGPKRLKGPPVSHVGKRGLKAL</sequence>
<feature type="region of interest" description="Disordered" evidence="3">
    <location>
        <begin position="1"/>
        <end position="32"/>
    </location>
</feature>
<dbReference type="RefSeq" id="WP_301814724.1">
    <property type="nucleotide sequence ID" value="NZ_JAUJZH010000029.1"/>
</dbReference>
<organism evidence="5 6">
    <name type="scientific">Variovorax ginsengisoli</name>
    <dbReference type="NCBI Taxonomy" id="363844"/>
    <lineage>
        <taxon>Bacteria</taxon>
        <taxon>Pseudomonadati</taxon>
        <taxon>Pseudomonadota</taxon>
        <taxon>Betaproteobacteria</taxon>
        <taxon>Burkholderiales</taxon>
        <taxon>Comamonadaceae</taxon>
        <taxon>Variovorax</taxon>
    </lineage>
</organism>
<keyword evidence="1 2" id="KW-0238">DNA-binding</keyword>
<dbReference type="InterPro" id="IPR001647">
    <property type="entry name" value="HTH_TetR"/>
</dbReference>
<evidence type="ECO:0000256" key="3">
    <source>
        <dbReference type="SAM" id="MobiDB-lite"/>
    </source>
</evidence>
<evidence type="ECO:0000256" key="2">
    <source>
        <dbReference type="PROSITE-ProRule" id="PRU00335"/>
    </source>
</evidence>
<evidence type="ECO:0000313" key="5">
    <source>
        <dbReference type="EMBL" id="MDO1536618.1"/>
    </source>
</evidence>
<dbReference type="PRINTS" id="PR00455">
    <property type="entry name" value="HTHTETR"/>
</dbReference>
<comment type="caution">
    <text evidence="5">The sequence shown here is derived from an EMBL/GenBank/DDBJ whole genome shotgun (WGS) entry which is preliminary data.</text>
</comment>
<dbReference type="Gene3D" id="1.10.357.10">
    <property type="entry name" value="Tetracycline Repressor, domain 2"/>
    <property type="match status" value="1"/>
</dbReference>
<feature type="domain" description="HTH tetR-type" evidence="4">
    <location>
        <begin position="36"/>
        <end position="96"/>
    </location>
</feature>
<proteinExistence type="predicted"/>
<evidence type="ECO:0000313" key="6">
    <source>
        <dbReference type="Proteomes" id="UP001169027"/>
    </source>
</evidence>
<keyword evidence="6" id="KW-1185">Reference proteome</keyword>
<dbReference type="InterPro" id="IPR050109">
    <property type="entry name" value="HTH-type_TetR-like_transc_reg"/>
</dbReference>